<evidence type="ECO:0000256" key="1">
    <source>
        <dbReference type="SAM" id="SignalP"/>
    </source>
</evidence>
<protein>
    <recommendedName>
        <fullName evidence="3">Secreted protein</fullName>
    </recommendedName>
</protein>
<dbReference type="EMBL" id="IACM01182092">
    <property type="protein sequence ID" value="LAB46029.1"/>
    <property type="molecule type" value="Transcribed_RNA"/>
</dbReference>
<reference evidence="2" key="2">
    <citation type="submission" date="2017-11" db="EMBL/GenBank/DDBJ databases">
        <title>Coralsnake Venomics: Analyses of Venom Gland Transcriptomes and Proteomes of Six Brazilian Taxa.</title>
        <authorList>
            <person name="Aird S.D."/>
            <person name="Jorge da Silva N."/>
            <person name="Qiu L."/>
            <person name="Villar-Briones A."/>
            <person name="Aparecida-Saddi V."/>
            <person name="Campos-Telles M.P."/>
            <person name="Grau M."/>
            <person name="Mikheyev A.S."/>
        </authorList>
    </citation>
    <scope>NUCLEOTIDE SEQUENCE</scope>
    <source>
        <tissue evidence="2">Venom_gland</tissue>
    </source>
</reference>
<evidence type="ECO:0008006" key="3">
    <source>
        <dbReference type="Google" id="ProtNLM"/>
    </source>
</evidence>
<reference evidence="2" key="1">
    <citation type="submission" date="2017-07" db="EMBL/GenBank/DDBJ databases">
        <authorList>
            <person name="Mikheyev A."/>
            <person name="Grau M."/>
        </authorList>
    </citation>
    <scope>NUCLEOTIDE SEQUENCE</scope>
    <source>
        <tissue evidence="2">Venom_gland</tissue>
    </source>
</reference>
<sequence>MMQSPAKMCIFIQSLLILHRINIVAEKQMCGHFKISAPFHMFTKACCDLLTWYSFHSSRSLLTGSLTTCIYVLPSSFSLPIFLVPISRVSTYMEKTANLSKM</sequence>
<proteinExistence type="predicted"/>
<accession>A0A2D4NLU4</accession>
<organism evidence="2">
    <name type="scientific">Micrurus spixii</name>
    <name type="common">Amazon coral snake</name>
    <dbReference type="NCBI Taxonomy" id="129469"/>
    <lineage>
        <taxon>Eukaryota</taxon>
        <taxon>Metazoa</taxon>
        <taxon>Chordata</taxon>
        <taxon>Craniata</taxon>
        <taxon>Vertebrata</taxon>
        <taxon>Euteleostomi</taxon>
        <taxon>Lepidosauria</taxon>
        <taxon>Squamata</taxon>
        <taxon>Bifurcata</taxon>
        <taxon>Unidentata</taxon>
        <taxon>Episquamata</taxon>
        <taxon>Toxicofera</taxon>
        <taxon>Serpentes</taxon>
        <taxon>Colubroidea</taxon>
        <taxon>Elapidae</taxon>
        <taxon>Elapinae</taxon>
        <taxon>Micrurus</taxon>
    </lineage>
</organism>
<keyword evidence="1" id="KW-0732">Signal</keyword>
<name>A0A2D4NLU4_9SAUR</name>
<dbReference type="AlphaFoldDB" id="A0A2D4NLU4"/>
<feature type="chain" id="PRO_5013763679" description="Secreted protein" evidence="1">
    <location>
        <begin position="27"/>
        <end position="102"/>
    </location>
</feature>
<evidence type="ECO:0000313" key="2">
    <source>
        <dbReference type="EMBL" id="LAB46029.1"/>
    </source>
</evidence>
<feature type="signal peptide" evidence="1">
    <location>
        <begin position="1"/>
        <end position="26"/>
    </location>
</feature>